<keyword evidence="1" id="KW-1133">Transmembrane helix</keyword>
<proteinExistence type="predicted"/>
<keyword evidence="1" id="KW-0472">Membrane</keyword>
<feature type="transmembrane region" description="Helical" evidence="1">
    <location>
        <begin position="36"/>
        <end position="56"/>
    </location>
</feature>
<name>A0A8S5RCE5_9VIRU</name>
<dbReference type="EMBL" id="BK059091">
    <property type="protein sequence ID" value="DAE28803.1"/>
    <property type="molecule type" value="Genomic_DNA"/>
</dbReference>
<keyword evidence="1" id="KW-0812">Transmembrane</keyword>
<feature type="transmembrane region" description="Helical" evidence="1">
    <location>
        <begin position="68"/>
        <end position="86"/>
    </location>
</feature>
<feature type="transmembrane region" description="Helical" evidence="1">
    <location>
        <begin position="6"/>
        <end position="24"/>
    </location>
</feature>
<organism evidence="2">
    <name type="scientific">virus sp. ctmTa7</name>
    <dbReference type="NCBI Taxonomy" id="2828255"/>
    <lineage>
        <taxon>Viruses</taxon>
    </lineage>
</organism>
<protein>
    <submittedName>
        <fullName evidence="2">Holin</fullName>
    </submittedName>
</protein>
<accession>A0A8S5RCE5</accession>
<evidence type="ECO:0000313" key="2">
    <source>
        <dbReference type="EMBL" id="DAE28803.1"/>
    </source>
</evidence>
<sequence>MTTTDFLFLLTAFSVISGLVTEAIKKLIVEKTNFSYNVLALIVALIVGGVGCGLYYQLNTIPFTTNNIIYMVLMGLSSGLVSMVGFDKVKQAIGQFGGSKES</sequence>
<evidence type="ECO:0000256" key="1">
    <source>
        <dbReference type="SAM" id="Phobius"/>
    </source>
</evidence>
<reference evidence="2" key="1">
    <citation type="journal article" date="2021" name="Proc. Natl. Acad. Sci. U.S.A.">
        <title>A Catalog of Tens of Thousands of Viruses from Human Metagenomes Reveals Hidden Associations with Chronic Diseases.</title>
        <authorList>
            <person name="Tisza M.J."/>
            <person name="Buck C.B."/>
        </authorList>
    </citation>
    <scope>NUCLEOTIDE SEQUENCE</scope>
    <source>
        <strain evidence="2">CtmTa7</strain>
    </source>
</reference>